<sequence length="136" mass="15651">MKKITVWDTFHGRDLDRLIDKAHEELPREFNNGDINITTQYLNNEYVVTVKATREAKFHYEIMWDQCVKDDPVPAICKIDNRFLHLENAEVIKIADNDGLHINNGFNGDLDEGTGTIEGSSDNYESAYALIKVYDE</sequence>
<dbReference type="EMBL" id="MKXG01000023">
    <property type="protein sequence ID" value="PJZ17347.1"/>
    <property type="molecule type" value="Genomic_DNA"/>
</dbReference>
<protein>
    <submittedName>
        <fullName evidence="1">Uncharacterized protein</fullName>
    </submittedName>
</protein>
<proteinExistence type="predicted"/>
<reference evidence="1 2" key="1">
    <citation type="submission" date="2016-10" db="EMBL/GenBank/DDBJ databases">
        <title>WGS of isloates from the oral cavity of healthy individuals.</title>
        <authorList>
            <person name="Sharma S."/>
            <person name="Pal V.K."/>
            <person name="Patil P.B."/>
            <person name="Korpole S."/>
            <person name="Grover V."/>
        </authorList>
    </citation>
    <scope>NUCLEOTIDE SEQUENCE [LARGE SCALE GENOMIC DNA]</scope>
    <source>
        <strain evidence="1 2">DISK12</strain>
    </source>
</reference>
<evidence type="ECO:0000313" key="2">
    <source>
        <dbReference type="Proteomes" id="UP000231914"/>
    </source>
</evidence>
<gene>
    <name evidence="1" type="ORF">BHU41_06445</name>
</gene>
<comment type="caution">
    <text evidence="1">The sequence shown here is derived from an EMBL/GenBank/DDBJ whole genome shotgun (WGS) entry which is preliminary data.</text>
</comment>
<name>A0A2M9WPK8_9LACO</name>
<dbReference type="Proteomes" id="UP000231914">
    <property type="component" value="Unassembled WGS sequence"/>
</dbReference>
<organism evidence="1 2">
    <name type="scientific">Lactobacillus crispatus</name>
    <dbReference type="NCBI Taxonomy" id="47770"/>
    <lineage>
        <taxon>Bacteria</taxon>
        <taxon>Bacillati</taxon>
        <taxon>Bacillota</taxon>
        <taxon>Bacilli</taxon>
        <taxon>Lactobacillales</taxon>
        <taxon>Lactobacillaceae</taxon>
        <taxon>Lactobacillus</taxon>
    </lineage>
</organism>
<evidence type="ECO:0000313" key="1">
    <source>
        <dbReference type="EMBL" id="PJZ17347.1"/>
    </source>
</evidence>
<dbReference type="RefSeq" id="WP_100732576.1">
    <property type="nucleotide sequence ID" value="NZ_MKXG01000023.1"/>
</dbReference>
<accession>A0A2M9WPK8</accession>
<dbReference type="AlphaFoldDB" id="A0A2M9WPK8"/>